<dbReference type="GO" id="GO:0005886">
    <property type="term" value="C:plasma membrane"/>
    <property type="evidence" value="ECO:0007669"/>
    <property type="project" value="UniProtKB-SubCell"/>
</dbReference>
<sequence length="178" mass="19288">MSQTLEQLMYQVGQVFLIPTLVAISVLFLYSLYALGAFAVAYFQRRGHVIGAGSRRLRSFELLRWAHAHPAASGDDLDVAAHRLLEVPRITTRVTPMLGLVATMIPMGPALKGLSNGNLASVSDNLAIAFSAVILALIAAAITYWIVSVKRRWLAEELVWLQAAQQAACDKSAGRKAA</sequence>
<protein>
    <submittedName>
        <fullName evidence="9">Biopolymer transport protein ExbB/TolQ</fullName>
    </submittedName>
</protein>
<evidence type="ECO:0000256" key="7">
    <source>
        <dbReference type="SAM" id="Phobius"/>
    </source>
</evidence>
<evidence type="ECO:0000256" key="3">
    <source>
        <dbReference type="ARBA" id="ARBA00022692"/>
    </source>
</evidence>
<evidence type="ECO:0000256" key="2">
    <source>
        <dbReference type="ARBA" id="ARBA00022475"/>
    </source>
</evidence>
<dbReference type="Proteomes" id="UP000184226">
    <property type="component" value="Unassembled WGS sequence"/>
</dbReference>
<comment type="subcellular location">
    <subcellularLocation>
        <location evidence="1">Cell membrane</location>
        <topology evidence="1">Multi-pass membrane protein</topology>
    </subcellularLocation>
    <subcellularLocation>
        <location evidence="6">Membrane</location>
        <topology evidence="6">Multi-pass membrane protein</topology>
    </subcellularLocation>
</comment>
<name>A0A1M5V5K7_9BURK</name>
<feature type="transmembrane region" description="Helical" evidence="7">
    <location>
        <begin position="16"/>
        <end position="43"/>
    </location>
</feature>
<evidence type="ECO:0000256" key="6">
    <source>
        <dbReference type="RuleBase" id="RU004057"/>
    </source>
</evidence>
<gene>
    <name evidence="9" type="ORF">SAMN04488135_104244</name>
</gene>
<dbReference type="InterPro" id="IPR002898">
    <property type="entry name" value="MotA_ExbB_proton_chnl"/>
</dbReference>
<dbReference type="OrthoDB" id="3178152at2"/>
<keyword evidence="3 7" id="KW-0812">Transmembrane</keyword>
<proteinExistence type="inferred from homology"/>
<dbReference type="Pfam" id="PF01618">
    <property type="entry name" value="MotA_ExbB"/>
    <property type="match status" value="1"/>
</dbReference>
<evidence type="ECO:0000313" key="10">
    <source>
        <dbReference type="Proteomes" id="UP000184226"/>
    </source>
</evidence>
<keyword evidence="6" id="KW-0813">Transport</keyword>
<keyword evidence="4 7" id="KW-1133">Transmembrane helix</keyword>
<feature type="transmembrane region" description="Helical" evidence="7">
    <location>
        <begin position="126"/>
        <end position="147"/>
    </location>
</feature>
<dbReference type="STRING" id="658167.SAMN04488135_104244"/>
<dbReference type="RefSeq" id="WP_073102912.1">
    <property type="nucleotide sequence ID" value="NZ_FQXE01000004.1"/>
</dbReference>
<evidence type="ECO:0000256" key="4">
    <source>
        <dbReference type="ARBA" id="ARBA00022989"/>
    </source>
</evidence>
<dbReference type="AlphaFoldDB" id="A0A1M5V5K7"/>
<reference evidence="9 10" key="1">
    <citation type="submission" date="2016-11" db="EMBL/GenBank/DDBJ databases">
        <authorList>
            <person name="Jaros S."/>
            <person name="Januszkiewicz K."/>
            <person name="Wedrychowicz H."/>
        </authorList>
    </citation>
    <scope>NUCLEOTIDE SEQUENCE [LARGE SCALE GENOMIC DNA]</scope>
    <source>
        <strain evidence="9 10">CGMCC 1.10190</strain>
    </source>
</reference>
<keyword evidence="10" id="KW-1185">Reference proteome</keyword>
<keyword evidence="2" id="KW-1003">Cell membrane</keyword>
<dbReference type="GO" id="GO:0015031">
    <property type="term" value="P:protein transport"/>
    <property type="evidence" value="ECO:0007669"/>
    <property type="project" value="UniProtKB-KW"/>
</dbReference>
<feature type="domain" description="MotA/TolQ/ExbB proton channel" evidence="8">
    <location>
        <begin position="87"/>
        <end position="153"/>
    </location>
</feature>
<accession>A0A1M5V5K7</accession>
<feature type="transmembrane region" description="Helical" evidence="7">
    <location>
        <begin position="94"/>
        <end position="114"/>
    </location>
</feature>
<evidence type="ECO:0000259" key="8">
    <source>
        <dbReference type="Pfam" id="PF01618"/>
    </source>
</evidence>
<organism evidence="9 10">
    <name type="scientific">Pollutimonas bauzanensis</name>
    <dbReference type="NCBI Taxonomy" id="658167"/>
    <lineage>
        <taxon>Bacteria</taxon>
        <taxon>Pseudomonadati</taxon>
        <taxon>Pseudomonadota</taxon>
        <taxon>Betaproteobacteria</taxon>
        <taxon>Burkholderiales</taxon>
        <taxon>Alcaligenaceae</taxon>
        <taxon>Pollutimonas</taxon>
    </lineage>
</organism>
<evidence type="ECO:0000313" key="9">
    <source>
        <dbReference type="EMBL" id="SHH70394.1"/>
    </source>
</evidence>
<evidence type="ECO:0000256" key="1">
    <source>
        <dbReference type="ARBA" id="ARBA00004651"/>
    </source>
</evidence>
<keyword evidence="5 7" id="KW-0472">Membrane</keyword>
<evidence type="ECO:0000256" key="5">
    <source>
        <dbReference type="ARBA" id="ARBA00023136"/>
    </source>
</evidence>
<comment type="similarity">
    <text evidence="6">Belongs to the exbB/tolQ family.</text>
</comment>
<dbReference type="EMBL" id="FQXE01000004">
    <property type="protein sequence ID" value="SHH70394.1"/>
    <property type="molecule type" value="Genomic_DNA"/>
</dbReference>
<keyword evidence="6" id="KW-0653">Protein transport</keyword>